<dbReference type="OrthoDB" id="3538597at2759"/>
<proteinExistence type="predicted"/>
<dbReference type="EMBL" id="KZ613943">
    <property type="protein sequence ID" value="PMD42307.1"/>
    <property type="molecule type" value="Genomic_DNA"/>
</dbReference>
<organism evidence="1 2">
    <name type="scientific">Hyaloscypha variabilis (strain UAMH 11265 / GT02V1 / F)</name>
    <name type="common">Meliniomyces variabilis</name>
    <dbReference type="NCBI Taxonomy" id="1149755"/>
    <lineage>
        <taxon>Eukaryota</taxon>
        <taxon>Fungi</taxon>
        <taxon>Dikarya</taxon>
        <taxon>Ascomycota</taxon>
        <taxon>Pezizomycotina</taxon>
        <taxon>Leotiomycetes</taxon>
        <taxon>Helotiales</taxon>
        <taxon>Hyaloscyphaceae</taxon>
        <taxon>Hyaloscypha</taxon>
        <taxon>Hyaloscypha variabilis</taxon>
    </lineage>
</organism>
<dbReference type="AlphaFoldDB" id="A0A2J6RUW1"/>
<gene>
    <name evidence="1" type="ORF">L207DRAFT_632097</name>
</gene>
<keyword evidence="2" id="KW-1185">Reference proteome</keyword>
<evidence type="ECO:0000313" key="2">
    <source>
        <dbReference type="Proteomes" id="UP000235786"/>
    </source>
</evidence>
<accession>A0A2J6RUW1</accession>
<sequence length="185" mass="21290">MCIFVTNDTCDPTRLTDVMSALIEAISAQRFFVLHGYSIIDGDGRQYEKGPQVEGPLIPLIKTAAQLWGRDLLKEFNKEHSENDYPEIYTYDKSMKQALWKSENSLKWLPFSGAPEPERRPNKRPGIFEIPGYIRYKLARSENMPTPESDTTEVEALLKKWGPVRFKKAFGSVLEKFEREVVTID</sequence>
<name>A0A2J6RUW1_HYAVF</name>
<reference evidence="1 2" key="1">
    <citation type="submission" date="2016-04" db="EMBL/GenBank/DDBJ databases">
        <title>A degradative enzymes factory behind the ericoid mycorrhizal symbiosis.</title>
        <authorList>
            <consortium name="DOE Joint Genome Institute"/>
            <person name="Martino E."/>
            <person name="Morin E."/>
            <person name="Grelet G."/>
            <person name="Kuo A."/>
            <person name="Kohler A."/>
            <person name="Daghino S."/>
            <person name="Barry K."/>
            <person name="Choi C."/>
            <person name="Cichocki N."/>
            <person name="Clum A."/>
            <person name="Copeland A."/>
            <person name="Hainaut M."/>
            <person name="Haridas S."/>
            <person name="Labutti K."/>
            <person name="Lindquist E."/>
            <person name="Lipzen A."/>
            <person name="Khouja H.-R."/>
            <person name="Murat C."/>
            <person name="Ohm R."/>
            <person name="Olson A."/>
            <person name="Spatafora J."/>
            <person name="Veneault-Fourrey C."/>
            <person name="Henrissat B."/>
            <person name="Grigoriev I."/>
            <person name="Martin F."/>
            <person name="Perotto S."/>
        </authorList>
    </citation>
    <scope>NUCLEOTIDE SEQUENCE [LARGE SCALE GENOMIC DNA]</scope>
    <source>
        <strain evidence="1 2">F</strain>
    </source>
</reference>
<protein>
    <submittedName>
        <fullName evidence="1">Uncharacterized protein</fullName>
    </submittedName>
</protein>
<evidence type="ECO:0000313" key="1">
    <source>
        <dbReference type="EMBL" id="PMD42307.1"/>
    </source>
</evidence>
<dbReference type="Proteomes" id="UP000235786">
    <property type="component" value="Unassembled WGS sequence"/>
</dbReference>